<name>A0A9X0B8L3_9EURO</name>
<sequence length="128" mass="13325">MRVSATIGATLALCTATLAWDISFYTDSSCAQDNGDYVTYSGSQGGNCQWLGAQPPSWAKCSKFTNGGVNGPFDCTGDDFTDAKSFAIGSGNFYLADARSANSGNCQTGFGSSQIGCQSIHVRGFTPN</sequence>
<keyword evidence="4" id="KW-1185">Reference proteome</keyword>
<feature type="domain" description="Secreted LysM effector LysM C-terminal" evidence="2">
    <location>
        <begin position="20"/>
        <end position="119"/>
    </location>
</feature>
<feature type="chain" id="PRO_5040875101" description="Secreted LysM effector LysM C-terminal domain-containing protein" evidence="1">
    <location>
        <begin position="20"/>
        <end position="128"/>
    </location>
</feature>
<reference evidence="3" key="1">
    <citation type="submission" date="2022-12" db="EMBL/GenBank/DDBJ databases">
        <authorList>
            <person name="Petersen C."/>
        </authorList>
    </citation>
    <scope>NUCLEOTIDE SEQUENCE</scope>
    <source>
        <strain evidence="3">IBT 29677</strain>
    </source>
</reference>
<organism evidence="3 4">
    <name type="scientific">Penicillium cosmopolitanum</name>
    <dbReference type="NCBI Taxonomy" id="1131564"/>
    <lineage>
        <taxon>Eukaryota</taxon>
        <taxon>Fungi</taxon>
        <taxon>Dikarya</taxon>
        <taxon>Ascomycota</taxon>
        <taxon>Pezizomycotina</taxon>
        <taxon>Eurotiomycetes</taxon>
        <taxon>Eurotiomycetidae</taxon>
        <taxon>Eurotiales</taxon>
        <taxon>Aspergillaceae</taxon>
        <taxon>Penicillium</taxon>
    </lineage>
</organism>
<dbReference type="InterPro" id="IPR057277">
    <property type="entry name" value="LysM_C"/>
</dbReference>
<dbReference type="Pfam" id="PF25139">
    <property type="entry name" value="LysM14_C"/>
    <property type="match status" value="1"/>
</dbReference>
<dbReference type="AlphaFoldDB" id="A0A9X0B8L3"/>
<dbReference type="Proteomes" id="UP001147747">
    <property type="component" value="Unassembled WGS sequence"/>
</dbReference>
<comment type="caution">
    <text evidence="3">The sequence shown here is derived from an EMBL/GenBank/DDBJ whole genome shotgun (WGS) entry which is preliminary data.</text>
</comment>
<protein>
    <recommendedName>
        <fullName evidence="2">Secreted LysM effector LysM C-terminal domain-containing protein</fullName>
    </recommendedName>
</protein>
<evidence type="ECO:0000313" key="4">
    <source>
        <dbReference type="Proteomes" id="UP001147747"/>
    </source>
</evidence>
<accession>A0A9X0B8L3</accession>
<reference evidence="3" key="2">
    <citation type="journal article" date="2023" name="IMA Fungus">
        <title>Comparative genomic study of the Penicillium genus elucidates a diverse pangenome and 15 lateral gene transfer events.</title>
        <authorList>
            <person name="Petersen C."/>
            <person name="Sorensen T."/>
            <person name="Nielsen M.R."/>
            <person name="Sondergaard T.E."/>
            <person name="Sorensen J.L."/>
            <person name="Fitzpatrick D.A."/>
            <person name="Frisvad J.C."/>
            <person name="Nielsen K.L."/>
        </authorList>
    </citation>
    <scope>NUCLEOTIDE SEQUENCE</scope>
    <source>
        <strain evidence="3">IBT 29677</strain>
    </source>
</reference>
<dbReference type="RefSeq" id="XP_056487872.1">
    <property type="nucleotide sequence ID" value="XM_056632321.1"/>
</dbReference>
<proteinExistence type="predicted"/>
<dbReference type="OrthoDB" id="73875at2759"/>
<gene>
    <name evidence="3" type="ORF">N7509_007684</name>
</gene>
<keyword evidence="1" id="KW-0732">Signal</keyword>
<evidence type="ECO:0000256" key="1">
    <source>
        <dbReference type="SAM" id="SignalP"/>
    </source>
</evidence>
<feature type="signal peptide" evidence="1">
    <location>
        <begin position="1"/>
        <end position="19"/>
    </location>
</feature>
<evidence type="ECO:0000259" key="2">
    <source>
        <dbReference type="Pfam" id="PF25139"/>
    </source>
</evidence>
<dbReference type="GeneID" id="81371301"/>
<dbReference type="EMBL" id="JAPZBU010000008">
    <property type="protein sequence ID" value="KAJ5392194.1"/>
    <property type="molecule type" value="Genomic_DNA"/>
</dbReference>
<evidence type="ECO:0000313" key="3">
    <source>
        <dbReference type="EMBL" id="KAJ5392194.1"/>
    </source>
</evidence>